<dbReference type="EMBL" id="RKIO01000002">
    <property type="protein sequence ID" value="RSC14590.1"/>
    <property type="molecule type" value="Genomic_DNA"/>
</dbReference>
<reference evidence="3" key="1">
    <citation type="submission" date="2018-11" db="EMBL/GenBank/DDBJ databases">
        <title>FDA dAtabase for Regulatory Grade micrObial Sequences (FDA-ARGOS): Supporting development and validation of Infectious Disease Dx tests.</title>
        <authorList>
            <person name="Goldberg B."/>
            <person name="Campos J."/>
            <person name="Tallon L."/>
            <person name="Sadzewicz L."/>
            <person name="Zhao X."/>
            <person name="Vavikolanu K."/>
            <person name="Mehta A."/>
            <person name="Aluvathingal J."/>
            <person name="Nadendla S."/>
            <person name="Geyer C."/>
            <person name="Nandy P."/>
            <person name="Yan Y."/>
            <person name="Sichtig H."/>
        </authorList>
    </citation>
    <scope>NUCLEOTIDE SEQUENCE [LARGE SCALE GENOMIC DNA]</scope>
    <source>
        <strain evidence="3">FDAARGOS_544</strain>
    </source>
</reference>
<organism evidence="2 3">
    <name type="scientific">Burkholderia cenocepacia</name>
    <dbReference type="NCBI Taxonomy" id="95486"/>
    <lineage>
        <taxon>Bacteria</taxon>
        <taxon>Pseudomonadati</taxon>
        <taxon>Pseudomonadota</taxon>
        <taxon>Betaproteobacteria</taxon>
        <taxon>Burkholderiales</taxon>
        <taxon>Burkholderiaceae</taxon>
        <taxon>Burkholderia</taxon>
        <taxon>Burkholderia cepacia complex</taxon>
    </lineage>
</organism>
<sequence>MTSQSIVLVGGPDSGKTNYLGRLWATLNTGNGRLKPARPPGDIQYVEEILGHLLQGEFAPRSDPTLETRQTNFTVSLVLSDGNGTGEIELTVPDVLGELWQSAVEALDMPKHWLDKLKSSTGALLFVRVHSELNVAPLDWVTTERLLRAQGDTDDEKKLPTQVFLCELLRILEHTLAVTDSQERPRVAVVVTAWDLLDEDSKRMGPMNYLRQQYPLFAGRLSDIDTLNVRVFGVSVVGGDLNDDPDFRHTFSEGDLQDFGFVVTDSVDGIHEQRDITSPVAWLVTG</sequence>
<evidence type="ECO:0000313" key="3">
    <source>
        <dbReference type="Proteomes" id="UP000272140"/>
    </source>
</evidence>
<comment type="caution">
    <text evidence="2">The sequence shown here is derived from an EMBL/GenBank/DDBJ whole genome shotgun (WGS) entry which is preliminary data.</text>
</comment>
<evidence type="ECO:0000313" key="2">
    <source>
        <dbReference type="EMBL" id="RSC14590.1"/>
    </source>
</evidence>
<protein>
    <recommendedName>
        <fullName evidence="1">Double-GTPase 1 domain-containing protein</fullName>
    </recommendedName>
</protein>
<dbReference type="InterPro" id="IPR045530">
    <property type="entry name" value="DO-GTPase1"/>
</dbReference>
<dbReference type="RefSeq" id="WP_125380979.1">
    <property type="nucleotide sequence ID" value="NZ_RKIO01000002.1"/>
</dbReference>
<feature type="domain" description="Double-GTPase 1" evidence="1">
    <location>
        <begin position="7"/>
        <end position="283"/>
    </location>
</feature>
<proteinExistence type="predicted"/>
<gene>
    <name evidence="2" type="ORF">EGT41_15400</name>
</gene>
<evidence type="ECO:0000259" key="1">
    <source>
        <dbReference type="Pfam" id="PF19975"/>
    </source>
</evidence>
<dbReference type="AlphaFoldDB" id="A0A427P4B7"/>
<dbReference type="Pfam" id="PF19975">
    <property type="entry name" value="DO-GTPase1"/>
    <property type="match status" value="1"/>
</dbReference>
<accession>A0A427P4B7</accession>
<name>A0A427P4B7_9BURK</name>
<dbReference type="Proteomes" id="UP000272140">
    <property type="component" value="Unassembled WGS sequence"/>
</dbReference>